<keyword evidence="9" id="KW-1185">Reference proteome</keyword>
<sequence>MDQSSLSSITQDLDRQSSASSSSSVEKQPFQFLGVHSQPASVAATPSPAAKLPIPRLSSTPISRHRTSRACVPCRERKIKCDGAKPTCKQCHQLKITCAYAGSKRERQQLELETTKAKVNVYESLLRKIYEKSREERLTSIEEVFNKYFEASPELFTTFLSSRPISEQGISLPRPVLSLNRMRLTWASKKGDKTLPLCQEPDIQITNIKAWTTLVDDEVASHLFSLYFTWENPTWQLVDQHMFIKDLEQGSKRFCSSLLVHALLFFGCSFSYNVDRISNRREEKSLAKTLYDEIQRLWLVEKDELTLPTAQSSILIGLLCCTLGLDRIGTRHILHGAALCNKLELHRETPPYFYDEVGSDELGPVSRCHKLVAWAVFDVQALAAEVYRKVPVWDQPPSVCFSPQEAAALDEGVRWSPYPFRSPVSQPYYYTAACYRSALVTIVHEIALVGIRFPQTGVEYDDWEYAHQLYSQLLSWMAGLPSSAMPHCNTTPHILCLHLYYQATLVFLCDIFILHSKKTPDEVPNLSQFDPWKIKIQALDAVGSLILLYKQCHGWKSIPIVMLHYFCVAGVHAASQLNPHEPNWALVLESCVVGLWHMSLGWGRLCTAFLRTIELVLKATNPDQSLVPPKVDVIFSQLNSALWSATDISSLSADYVVHHVPIQASPSAAGSAFKAEGLEKLIRSMDHLSMK</sequence>
<dbReference type="OMA" id="PHIICLH"/>
<dbReference type="RefSeq" id="XP_001273557.1">
    <property type="nucleotide sequence ID" value="XM_001273556.1"/>
</dbReference>
<dbReference type="PANTHER" id="PTHR47256:SF3">
    <property type="entry name" value="ZN(II)2CYS6 TRANSCRIPTION FACTOR (EUROFUNG)"/>
    <property type="match status" value="1"/>
</dbReference>
<dbReference type="GO" id="GO:0008270">
    <property type="term" value="F:zinc ion binding"/>
    <property type="evidence" value="ECO:0007669"/>
    <property type="project" value="InterPro"/>
</dbReference>
<reference evidence="8 9" key="1">
    <citation type="journal article" date="2008" name="PLoS Genet.">
        <title>Genomic islands in the pathogenic filamentous fungus Aspergillus fumigatus.</title>
        <authorList>
            <person name="Fedorova N.D."/>
            <person name="Khaldi N."/>
            <person name="Joardar V.S."/>
            <person name="Maiti R."/>
            <person name="Amedeo P."/>
            <person name="Anderson M.J."/>
            <person name="Crabtree J."/>
            <person name="Silva J.C."/>
            <person name="Badger J.H."/>
            <person name="Albarraq A."/>
            <person name="Angiuoli S."/>
            <person name="Bussey H."/>
            <person name="Bowyer P."/>
            <person name="Cotty P.J."/>
            <person name="Dyer P.S."/>
            <person name="Egan A."/>
            <person name="Galens K."/>
            <person name="Fraser-Liggett C.M."/>
            <person name="Haas B.J."/>
            <person name="Inman J.M."/>
            <person name="Kent R."/>
            <person name="Lemieux S."/>
            <person name="Malavazi I."/>
            <person name="Orvis J."/>
            <person name="Roemer T."/>
            <person name="Ronning C.M."/>
            <person name="Sundaram J.P."/>
            <person name="Sutton G."/>
            <person name="Turner G."/>
            <person name="Venter J.C."/>
            <person name="White O.R."/>
            <person name="Whitty B.R."/>
            <person name="Youngman P."/>
            <person name="Wolfe K.H."/>
            <person name="Goldman G.H."/>
            <person name="Wortman J.R."/>
            <person name="Jiang B."/>
            <person name="Denning D.W."/>
            <person name="Nierman W.C."/>
        </authorList>
    </citation>
    <scope>NUCLEOTIDE SEQUENCE [LARGE SCALE GENOMIC DNA]</scope>
    <source>
        <strain evidence="9">ATCC 1007 / CBS 513.65 / DSM 816 / NCTC 3887 / NRRL 1</strain>
    </source>
</reference>
<dbReference type="GO" id="GO:0006351">
    <property type="term" value="P:DNA-templated transcription"/>
    <property type="evidence" value="ECO:0007669"/>
    <property type="project" value="InterPro"/>
</dbReference>
<keyword evidence="5" id="KW-0539">Nucleus</keyword>
<proteinExistence type="predicted"/>
<dbReference type="InterPro" id="IPR053187">
    <property type="entry name" value="Notoamide_regulator"/>
</dbReference>
<dbReference type="PROSITE" id="PS00463">
    <property type="entry name" value="ZN2_CY6_FUNGAL_1"/>
    <property type="match status" value="1"/>
</dbReference>
<dbReference type="GO" id="GO:0000981">
    <property type="term" value="F:DNA-binding transcription factor activity, RNA polymerase II-specific"/>
    <property type="evidence" value="ECO:0007669"/>
    <property type="project" value="InterPro"/>
</dbReference>
<organism evidence="8 9">
    <name type="scientific">Aspergillus clavatus (strain ATCC 1007 / CBS 513.65 / DSM 816 / NCTC 3887 / NRRL 1 / QM 1276 / 107)</name>
    <dbReference type="NCBI Taxonomy" id="344612"/>
    <lineage>
        <taxon>Eukaryota</taxon>
        <taxon>Fungi</taxon>
        <taxon>Dikarya</taxon>
        <taxon>Ascomycota</taxon>
        <taxon>Pezizomycotina</taxon>
        <taxon>Eurotiomycetes</taxon>
        <taxon>Eurotiomycetidae</taxon>
        <taxon>Eurotiales</taxon>
        <taxon>Aspergillaceae</taxon>
        <taxon>Aspergillus</taxon>
        <taxon>Aspergillus subgen. Fumigati</taxon>
    </lineage>
</organism>
<name>A1CC74_ASPCL</name>
<feature type="compositionally biased region" description="Polar residues" evidence="6">
    <location>
        <begin position="1"/>
        <end position="11"/>
    </location>
</feature>
<dbReference type="PANTHER" id="PTHR47256">
    <property type="entry name" value="ZN(II)2CYS6 TRANSCRIPTION FACTOR (EUROFUNG)-RELATED"/>
    <property type="match status" value="1"/>
</dbReference>
<dbReference type="GO" id="GO:0003677">
    <property type="term" value="F:DNA binding"/>
    <property type="evidence" value="ECO:0007669"/>
    <property type="project" value="UniProtKB-KW"/>
</dbReference>
<dbReference type="EMBL" id="DS027050">
    <property type="protein sequence ID" value="EAW12131.1"/>
    <property type="molecule type" value="Genomic_DNA"/>
</dbReference>
<evidence type="ECO:0000256" key="1">
    <source>
        <dbReference type="ARBA" id="ARBA00022723"/>
    </source>
</evidence>
<dbReference type="VEuPathDB" id="FungiDB:ACLA_060910"/>
<accession>A1CC74</accession>
<evidence type="ECO:0000256" key="3">
    <source>
        <dbReference type="ARBA" id="ARBA00023125"/>
    </source>
</evidence>
<dbReference type="CDD" id="cd00067">
    <property type="entry name" value="GAL4"/>
    <property type="match status" value="1"/>
</dbReference>
<dbReference type="PROSITE" id="PS50048">
    <property type="entry name" value="ZN2_CY6_FUNGAL_2"/>
    <property type="match status" value="1"/>
</dbReference>
<evidence type="ECO:0000259" key="7">
    <source>
        <dbReference type="PROSITE" id="PS50048"/>
    </source>
</evidence>
<dbReference type="CDD" id="cd12148">
    <property type="entry name" value="fungal_TF_MHR"/>
    <property type="match status" value="1"/>
</dbReference>
<dbReference type="InterPro" id="IPR007219">
    <property type="entry name" value="XnlR_reg_dom"/>
</dbReference>
<dbReference type="SMART" id="SM00066">
    <property type="entry name" value="GAL4"/>
    <property type="match status" value="1"/>
</dbReference>
<feature type="domain" description="Zn(2)-C6 fungal-type" evidence="7">
    <location>
        <begin position="70"/>
        <end position="100"/>
    </location>
</feature>
<dbReference type="HOGENOM" id="CLU_433180_0_0_1"/>
<dbReference type="SUPFAM" id="SSF57701">
    <property type="entry name" value="Zn2/Cys6 DNA-binding domain"/>
    <property type="match status" value="1"/>
</dbReference>
<dbReference type="OrthoDB" id="4161332at2759"/>
<dbReference type="Proteomes" id="UP000006701">
    <property type="component" value="Unassembled WGS sequence"/>
</dbReference>
<protein>
    <submittedName>
        <fullName evidence="8">C6 transcription factor, putative</fullName>
    </submittedName>
</protein>
<evidence type="ECO:0000256" key="4">
    <source>
        <dbReference type="ARBA" id="ARBA00023163"/>
    </source>
</evidence>
<dbReference type="InterPro" id="IPR001138">
    <property type="entry name" value="Zn2Cys6_DnaBD"/>
</dbReference>
<keyword evidence="1" id="KW-0479">Metal-binding</keyword>
<evidence type="ECO:0000256" key="5">
    <source>
        <dbReference type="ARBA" id="ARBA00023242"/>
    </source>
</evidence>
<evidence type="ECO:0000256" key="2">
    <source>
        <dbReference type="ARBA" id="ARBA00023015"/>
    </source>
</evidence>
<gene>
    <name evidence="8" type="ORF">ACLA_060910</name>
</gene>
<dbReference type="KEGG" id="act:ACLA_060910"/>
<dbReference type="Pfam" id="PF04082">
    <property type="entry name" value="Fungal_trans"/>
    <property type="match status" value="1"/>
</dbReference>
<feature type="region of interest" description="Disordered" evidence="6">
    <location>
        <begin position="1"/>
        <end position="25"/>
    </location>
</feature>
<dbReference type="AlphaFoldDB" id="A1CC74"/>
<dbReference type="InterPro" id="IPR036864">
    <property type="entry name" value="Zn2-C6_fun-type_DNA-bd_sf"/>
</dbReference>
<keyword evidence="2" id="KW-0805">Transcription regulation</keyword>
<dbReference type="Gene3D" id="4.10.240.10">
    <property type="entry name" value="Zn(2)-C6 fungal-type DNA-binding domain"/>
    <property type="match status" value="1"/>
</dbReference>
<evidence type="ECO:0000256" key="6">
    <source>
        <dbReference type="SAM" id="MobiDB-lite"/>
    </source>
</evidence>
<keyword evidence="4" id="KW-0804">Transcription</keyword>
<dbReference type="GeneID" id="4705713"/>
<evidence type="ECO:0000313" key="9">
    <source>
        <dbReference type="Proteomes" id="UP000006701"/>
    </source>
</evidence>
<keyword evidence="3" id="KW-0238">DNA-binding</keyword>
<dbReference type="eggNOG" id="ENOG502SVRV">
    <property type="taxonomic scope" value="Eukaryota"/>
</dbReference>
<evidence type="ECO:0000313" key="8">
    <source>
        <dbReference type="EMBL" id="EAW12131.1"/>
    </source>
</evidence>
<dbReference type="Pfam" id="PF00172">
    <property type="entry name" value="Zn_clus"/>
    <property type="match status" value="1"/>
</dbReference>